<accession>A0A1A7ZT44</accession>
<dbReference type="EMBL" id="HAEJ01013644">
    <property type="protein sequence ID" value="SBS54101.1"/>
    <property type="molecule type" value="Transcribed_RNA"/>
</dbReference>
<sequence>MLYGAAGRGRSQPAEAGIQPQASVGLVCADRSENRAQDGWDVFYKAESNYIGKWSLVCSIHPINSAHKETEATILLRPYLCLLLPSKSTLRNKHLNRNILLSTRTNAIRHIKTLKEHNKPFG</sequence>
<evidence type="ECO:0000313" key="1">
    <source>
        <dbReference type="EMBL" id="SBP45944.1"/>
    </source>
</evidence>
<proteinExistence type="predicted"/>
<reference evidence="1" key="2">
    <citation type="submission" date="2016-06" db="EMBL/GenBank/DDBJ databases">
        <title>The genome of a short-lived fish provides insights into sex chromosome evolution and the genetic control of aging.</title>
        <authorList>
            <person name="Reichwald K."/>
            <person name="Felder M."/>
            <person name="Petzold A."/>
            <person name="Koch P."/>
            <person name="Groth M."/>
            <person name="Platzer M."/>
        </authorList>
    </citation>
    <scope>NUCLEOTIDE SEQUENCE</scope>
    <source>
        <tissue evidence="1">Brain</tissue>
    </source>
</reference>
<dbReference type="AlphaFoldDB" id="A0A1A7ZT44"/>
<dbReference type="EMBL" id="HADY01007459">
    <property type="protein sequence ID" value="SBP45944.1"/>
    <property type="molecule type" value="Transcribed_RNA"/>
</dbReference>
<reference evidence="1" key="1">
    <citation type="submission" date="2016-05" db="EMBL/GenBank/DDBJ databases">
        <authorList>
            <person name="Lavstsen T."/>
            <person name="Jespersen J.S."/>
        </authorList>
    </citation>
    <scope>NUCLEOTIDE SEQUENCE</scope>
    <source>
        <tissue evidence="1">Brain</tissue>
    </source>
</reference>
<name>A0A1A7ZT44_NOTFU</name>
<gene>
    <name evidence="1" type="primary">Nfu_g_1_009396</name>
</gene>
<organism evidence="1">
    <name type="scientific">Nothobranchius furzeri</name>
    <name type="common">Turquoise killifish</name>
    <dbReference type="NCBI Taxonomy" id="105023"/>
    <lineage>
        <taxon>Eukaryota</taxon>
        <taxon>Metazoa</taxon>
        <taxon>Chordata</taxon>
        <taxon>Craniata</taxon>
        <taxon>Vertebrata</taxon>
        <taxon>Euteleostomi</taxon>
        <taxon>Actinopterygii</taxon>
        <taxon>Neopterygii</taxon>
        <taxon>Teleostei</taxon>
        <taxon>Neoteleostei</taxon>
        <taxon>Acanthomorphata</taxon>
        <taxon>Ovalentaria</taxon>
        <taxon>Atherinomorphae</taxon>
        <taxon>Cyprinodontiformes</taxon>
        <taxon>Nothobranchiidae</taxon>
        <taxon>Nothobranchius</taxon>
    </lineage>
</organism>
<protein>
    <submittedName>
        <fullName evidence="1">Uncharacterized protein</fullName>
    </submittedName>
</protein>